<evidence type="ECO:0000313" key="11">
    <source>
        <dbReference type="Proteomes" id="UP001055420"/>
    </source>
</evidence>
<dbReference type="Gene3D" id="1.50.10.100">
    <property type="entry name" value="Chondroitin AC/alginate lyase"/>
    <property type="match status" value="1"/>
</dbReference>
<dbReference type="InterPro" id="IPR012970">
    <property type="entry name" value="Lyase_8_alpha_N"/>
</dbReference>
<dbReference type="Proteomes" id="UP001055420">
    <property type="component" value="Chromosome"/>
</dbReference>
<evidence type="ECO:0000259" key="7">
    <source>
        <dbReference type="Pfam" id="PF02278"/>
    </source>
</evidence>
<dbReference type="Pfam" id="PF02278">
    <property type="entry name" value="Lyase_8"/>
    <property type="match status" value="1"/>
</dbReference>
<dbReference type="Pfam" id="PF08124">
    <property type="entry name" value="Lyase_8_N"/>
    <property type="match status" value="1"/>
</dbReference>
<dbReference type="GO" id="GO:0016829">
    <property type="term" value="F:lyase activity"/>
    <property type="evidence" value="ECO:0007669"/>
    <property type="project" value="UniProtKB-KW"/>
</dbReference>
<evidence type="ECO:0000259" key="8">
    <source>
        <dbReference type="Pfam" id="PF02884"/>
    </source>
</evidence>
<dbReference type="PANTHER" id="PTHR38481">
    <property type="entry name" value="HYALURONATE LYASE"/>
    <property type="match status" value="1"/>
</dbReference>
<reference evidence="10" key="1">
    <citation type="submission" date="2022-06" db="EMBL/GenBank/DDBJ databases">
        <title>Novel species in genus Dyadobacter.</title>
        <authorList>
            <person name="Ma C."/>
        </authorList>
    </citation>
    <scope>NUCLEOTIDE SEQUENCE</scope>
    <source>
        <strain evidence="10">CY22</strain>
    </source>
</reference>
<protein>
    <submittedName>
        <fullName evidence="10">Polysaccharide lyase beta-sandwich domain-containing protein</fullName>
    </submittedName>
</protein>
<feature type="domain" description="Polysaccharide lyase family 8 central" evidence="7">
    <location>
        <begin position="352"/>
        <end position="601"/>
    </location>
</feature>
<comment type="cofactor">
    <cofactor evidence="1">
        <name>Ca(2+)</name>
        <dbReference type="ChEBI" id="CHEBI:29108"/>
    </cofactor>
</comment>
<feature type="domain" description="Polysaccharide lyase family 8 C-terminal" evidence="8">
    <location>
        <begin position="616"/>
        <end position="680"/>
    </location>
</feature>
<dbReference type="Gene3D" id="2.60.220.10">
    <property type="entry name" value="Polysaccharide lyase family 8-like, C-terminal"/>
    <property type="match status" value="1"/>
</dbReference>
<dbReference type="InterPro" id="IPR011013">
    <property type="entry name" value="Gal_mutarotase_sf_dom"/>
</dbReference>
<keyword evidence="4" id="KW-0732">Signal</keyword>
<dbReference type="InterPro" id="IPR008929">
    <property type="entry name" value="Chondroitin_lyas"/>
</dbReference>
<evidence type="ECO:0000256" key="4">
    <source>
        <dbReference type="ARBA" id="ARBA00022729"/>
    </source>
</evidence>
<evidence type="ECO:0000313" key="10">
    <source>
        <dbReference type="EMBL" id="USJ31273.1"/>
    </source>
</evidence>
<evidence type="ECO:0000259" key="9">
    <source>
        <dbReference type="Pfam" id="PF08124"/>
    </source>
</evidence>
<organism evidence="10 11">
    <name type="scientific">Dyadobacter chenhuakuii</name>
    <dbReference type="NCBI Taxonomy" id="2909339"/>
    <lineage>
        <taxon>Bacteria</taxon>
        <taxon>Pseudomonadati</taxon>
        <taxon>Bacteroidota</taxon>
        <taxon>Cytophagia</taxon>
        <taxon>Cytophagales</taxon>
        <taxon>Spirosomataceae</taxon>
        <taxon>Dyadobacter</taxon>
    </lineage>
</organism>
<evidence type="ECO:0000256" key="1">
    <source>
        <dbReference type="ARBA" id="ARBA00001913"/>
    </source>
</evidence>
<dbReference type="InterPro" id="IPR038970">
    <property type="entry name" value="Lyase_8"/>
</dbReference>
<sequence length="725" mass="81206">MKKLFFLLMILAQFGYAQQLRKPGDNVALPVEAGKGQPDADLEKIRKRILDDLLEPPVRVQQIAALINTQKQDGTWPDINYTDVSRTGFEHSEHLKNMLELARAFKKPGSAFLHKAEVKKAVSNALDFWLVHDFICENWWWNEMGTPQLMINILLVMDEELTENQKKEGVRIAGRANLEASGARPGGDLIQIAGMRGKQALFQRNPEVLGHVMEVMVSEIKVSTGRGLKPDLSFHHRTDNVISTLAYGTGYANAFAYWAVKTEGTKYRLPDEPMKLLVDYFLDGVCQSHAFGKYPDPGAENRGITRKGALKPAGPELAENLLAATSYRKAELENIIRIRKGEAKPNLRKDYYFWHSHYYTHQRPGYYASVRMHSKRAANMEQPHNEEGLKSHHYGDGSNFITRTGHEYDQIFPVWDWQKVPGTTVLQKPELPHWKELAKQGINAFTGGVTDQRYGAAAFDFASVHDPLKAKKAWFFFDKEYVALGAGVTSNAEYNVVTTLNQSLLSGQVSAGVGGKTLTLEKGAHKLDKASWLHHDSTAYIFTEPLRLDVSNQQQTGSWRQINHHTWATDEKINKDVFKAWLDHGSKPTDAGYNYIVVPGIGATEISTYRQRLPVQVIANSSQMQAVRHIGLGVVQIVFYEPGTIQLTEGLSVKAKEACMVMLQLTANQIAKITLSDPAGNHAQLHLEVSGNLKAVSDHVQLSNAGMGRTLLPFRCRMAEWPDKA</sequence>
<gene>
    <name evidence="10" type="ORF">NFI80_00745</name>
</gene>
<dbReference type="RefSeq" id="WP_235164332.1">
    <property type="nucleotide sequence ID" value="NZ_CP098805.1"/>
</dbReference>
<name>A0ABY4XLK6_9BACT</name>
<dbReference type="Gene3D" id="2.70.98.10">
    <property type="match status" value="1"/>
</dbReference>
<dbReference type="Pfam" id="PF02884">
    <property type="entry name" value="Lyase_8_C"/>
    <property type="match status" value="1"/>
</dbReference>
<keyword evidence="5" id="KW-0106">Calcium</keyword>
<accession>A0ABY4XLK6</accession>
<evidence type="ECO:0000256" key="3">
    <source>
        <dbReference type="ARBA" id="ARBA00011245"/>
    </source>
</evidence>
<proteinExistence type="inferred from homology"/>
<dbReference type="PANTHER" id="PTHR38481:SF1">
    <property type="entry name" value="HYALURONATE LYASE"/>
    <property type="match status" value="1"/>
</dbReference>
<comment type="similarity">
    <text evidence="2">Belongs to the polysaccharide lyase 8 family.</text>
</comment>
<dbReference type="EMBL" id="CP098805">
    <property type="protein sequence ID" value="USJ31273.1"/>
    <property type="molecule type" value="Genomic_DNA"/>
</dbReference>
<feature type="domain" description="Polysaccharide lyase 8 N-terminal alpha-helical" evidence="9">
    <location>
        <begin position="62"/>
        <end position="323"/>
    </location>
</feature>
<evidence type="ECO:0000256" key="2">
    <source>
        <dbReference type="ARBA" id="ARBA00006699"/>
    </source>
</evidence>
<dbReference type="InterPro" id="IPR003159">
    <property type="entry name" value="Lyase_8_central_dom"/>
</dbReference>
<comment type="subunit">
    <text evidence="3">Monomer.</text>
</comment>
<dbReference type="InterPro" id="IPR004103">
    <property type="entry name" value="Lyase_8_C"/>
</dbReference>
<evidence type="ECO:0000256" key="6">
    <source>
        <dbReference type="ARBA" id="ARBA00023239"/>
    </source>
</evidence>
<keyword evidence="11" id="KW-1185">Reference proteome</keyword>
<dbReference type="InterPro" id="IPR011071">
    <property type="entry name" value="Lyase_8-like_C"/>
</dbReference>
<evidence type="ECO:0000256" key="5">
    <source>
        <dbReference type="ARBA" id="ARBA00022837"/>
    </source>
</evidence>
<dbReference type="InterPro" id="IPR014718">
    <property type="entry name" value="GH-type_carb-bd"/>
</dbReference>
<dbReference type="SUPFAM" id="SSF74650">
    <property type="entry name" value="Galactose mutarotase-like"/>
    <property type="match status" value="1"/>
</dbReference>
<dbReference type="SUPFAM" id="SSF49863">
    <property type="entry name" value="Hyaluronate lyase-like, C-terminal domain"/>
    <property type="match status" value="1"/>
</dbReference>
<dbReference type="SUPFAM" id="SSF48230">
    <property type="entry name" value="Chondroitin AC/alginate lyase"/>
    <property type="match status" value="1"/>
</dbReference>
<keyword evidence="6 10" id="KW-0456">Lyase</keyword>